<dbReference type="STRING" id="402600.SAMN05216188_104404"/>
<evidence type="ECO:0000256" key="1">
    <source>
        <dbReference type="SAM" id="MobiDB-lite"/>
    </source>
</evidence>
<evidence type="ECO:0000256" key="2">
    <source>
        <dbReference type="SAM" id="SignalP"/>
    </source>
</evidence>
<keyword evidence="4" id="KW-1185">Reference proteome</keyword>
<dbReference type="AlphaFoldDB" id="A0A1H9I9C5"/>
<dbReference type="PROSITE" id="PS51257">
    <property type="entry name" value="PROKAR_LIPOPROTEIN"/>
    <property type="match status" value="1"/>
</dbReference>
<evidence type="ECO:0000313" key="4">
    <source>
        <dbReference type="Proteomes" id="UP000199352"/>
    </source>
</evidence>
<dbReference type="Proteomes" id="UP000199352">
    <property type="component" value="Unassembled WGS sequence"/>
</dbReference>
<evidence type="ECO:0008006" key="5">
    <source>
        <dbReference type="Google" id="ProtNLM"/>
    </source>
</evidence>
<evidence type="ECO:0000313" key="3">
    <source>
        <dbReference type="EMBL" id="SEQ71174.1"/>
    </source>
</evidence>
<gene>
    <name evidence="3" type="ORF">SAMN05216188_104404</name>
</gene>
<feature type="region of interest" description="Disordered" evidence="1">
    <location>
        <begin position="24"/>
        <end position="83"/>
    </location>
</feature>
<organism evidence="3 4">
    <name type="scientific">Lentzea xinjiangensis</name>
    <dbReference type="NCBI Taxonomy" id="402600"/>
    <lineage>
        <taxon>Bacteria</taxon>
        <taxon>Bacillati</taxon>
        <taxon>Actinomycetota</taxon>
        <taxon>Actinomycetes</taxon>
        <taxon>Pseudonocardiales</taxon>
        <taxon>Pseudonocardiaceae</taxon>
        <taxon>Lentzea</taxon>
    </lineage>
</organism>
<feature type="chain" id="PRO_5038894407" description="Lipoprotein" evidence="2">
    <location>
        <begin position="17"/>
        <end position="185"/>
    </location>
</feature>
<feature type="signal peptide" evidence="2">
    <location>
        <begin position="1"/>
        <end position="16"/>
    </location>
</feature>
<sequence>MRNAVAAVALPVAALAAVLAGCSSGTQSGAPGASSPGASSPGAAPTSVTSAPGATGSSGVNPTNAPVPPPVSISEQKPVVPPNVTPVAKERVDTTSLSDTYRDEAYVFGDGRDVEVFGMGGGCKEARAEVTGQSAEVVHITLVTITKQPAGTVCAQEIRQVPLTVRLDAPLGDRRLILESREETG</sequence>
<dbReference type="EMBL" id="FOFR01000004">
    <property type="protein sequence ID" value="SEQ71174.1"/>
    <property type="molecule type" value="Genomic_DNA"/>
</dbReference>
<name>A0A1H9I9C5_9PSEU</name>
<reference evidence="4" key="1">
    <citation type="submission" date="2016-10" db="EMBL/GenBank/DDBJ databases">
        <authorList>
            <person name="Varghese N."/>
            <person name="Submissions S."/>
        </authorList>
    </citation>
    <scope>NUCLEOTIDE SEQUENCE [LARGE SCALE GENOMIC DNA]</scope>
    <source>
        <strain evidence="4">CGMCC 4.3525</strain>
    </source>
</reference>
<feature type="compositionally biased region" description="Low complexity" evidence="1">
    <location>
        <begin position="24"/>
        <end position="52"/>
    </location>
</feature>
<accession>A0A1H9I9C5</accession>
<dbReference type="RefSeq" id="WP_089951039.1">
    <property type="nucleotide sequence ID" value="NZ_FOFR01000004.1"/>
</dbReference>
<dbReference type="OrthoDB" id="3629194at2"/>
<keyword evidence="2" id="KW-0732">Signal</keyword>
<protein>
    <recommendedName>
        <fullName evidence="5">Lipoprotein</fullName>
    </recommendedName>
</protein>
<proteinExistence type="predicted"/>